<dbReference type="AlphaFoldDB" id="A0A7W9FY07"/>
<dbReference type="SMART" id="SM00825">
    <property type="entry name" value="PKS_KS"/>
    <property type="match status" value="1"/>
</dbReference>
<dbReference type="Pfam" id="PF02801">
    <property type="entry name" value="Ketoacyl-synt_C"/>
    <property type="match status" value="1"/>
</dbReference>
<evidence type="ECO:0000259" key="4">
    <source>
        <dbReference type="PROSITE" id="PS52004"/>
    </source>
</evidence>
<evidence type="ECO:0000256" key="3">
    <source>
        <dbReference type="RuleBase" id="RU003694"/>
    </source>
</evidence>
<protein>
    <submittedName>
        <fullName evidence="5">3-oxoacyl-[acyl-carrier-protein] synthase II</fullName>
        <ecNumber evidence="5">2.3.1.179</ecNumber>
    </submittedName>
</protein>
<evidence type="ECO:0000256" key="2">
    <source>
        <dbReference type="ARBA" id="ARBA00022679"/>
    </source>
</evidence>
<sequence>MMVPDRRRAVLTGLGAVSCLGAGAEAHWAGLLAGGAAPREVDLPYMHMRARRMYLTPPSAIPADPGTHAGIPLGPAPRMAVAAAREALADAGIGRGDTVRIPVVMGVEMGNASVQEEQRGAGGTPPWTPLAVTAAVVAEAVGSRAGTAGLGNACAAGGYALGVALDVIRAGEADVVLVGGAEGITRVGMAGFDRIRVTDPYGCRPFARDRAGTVFADGAAFAVLESAAHAASRGTRPYAELGAAAWSCDAYHHPTAPEPEAVQLVRAMRNALADAGVRPEQVGCVLPHATGTPVNDAVESRALRRVFGDSSGRPPVFALKALIGHTSGAAGMFACLTAALIAFRARIPANAPLDQDPECDVWLPQDGPVPLNRPAVLVNSCATGGINASFVLSRVGDPA</sequence>
<dbReference type="InterPro" id="IPR014031">
    <property type="entry name" value="Ketoacyl_synth_C"/>
</dbReference>
<keyword evidence="5" id="KW-0012">Acyltransferase</keyword>
<dbReference type="PROSITE" id="PS51257">
    <property type="entry name" value="PROKAR_LIPOPROTEIN"/>
    <property type="match status" value="1"/>
</dbReference>
<dbReference type="PROSITE" id="PS52004">
    <property type="entry name" value="KS3_2"/>
    <property type="match status" value="1"/>
</dbReference>
<keyword evidence="2 3" id="KW-0808">Transferase</keyword>
<accession>A0A7W9FY07</accession>
<evidence type="ECO:0000313" key="6">
    <source>
        <dbReference type="Proteomes" id="UP000579153"/>
    </source>
</evidence>
<reference evidence="5 6" key="1">
    <citation type="submission" date="2020-08" db="EMBL/GenBank/DDBJ databases">
        <title>Sequencing the genomes of 1000 actinobacteria strains.</title>
        <authorList>
            <person name="Klenk H.-P."/>
        </authorList>
    </citation>
    <scope>NUCLEOTIDE SEQUENCE [LARGE SCALE GENOMIC DNA]</scope>
    <source>
        <strain evidence="5 6">DSM 45507</strain>
    </source>
</reference>
<evidence type="ECO:0000256" key="1">
    <source>
        <dbReference type="ARBA" id="ARBA00008467"/>
    </source>
</evidence>
<gene>
    <name evidence="5" type="ORF">HD596_000342</name>
</gene>
<comment type="caution">
    <text evidence="5">The sequence shown here is derived from an EMBL/GenBank/DDBJ whole genome shotgun (WGS) entry which is preliminary data.</text>
</comment>
<dbReference type="InterPro" id="IPR014030">
    <property type="entry name" value="Ketoacyl_synth_N"/>
</dbReference>
<dbReference type="RefSeq" id="WP_221519131.1">
    <property type="nucleotide sequence ID" value="NZ_JACHMB010000001.1"/>
</dbReference>
<feature type="domain" description="Ketosynthase family 3 (KS3)" evidence="4">
    <location>
        <begin position="6"/>
        <end position="394"/>
    </location>
</feature>
<keyword evidence="6" id="KW-1185">Reference proteome</keyword>
<dbReference type="InterPro" id="IPR016039">
    <property type="entry name" value="Thiolase-like"/>
</dbReference>
<dbReference type="Pfam" id="PF00109">
    <property type="entry name" value="ketoacyl-synt"/>
    <property type="match status" value="1"/>
</dbReference>
<dbReference type="EMBL" id="JACHMB010000001">
    <property type="protein sequence ID" value="MBB5773586.1"/>
    <property type="molecule type" value="Genomic_DNA"/>
</dbReference>
<name>A0A7W9FY07_9ACTN</name>
<proteinExistence type="inferred from homology"/>
<dbReference type="PANTHER" id="PTHR11712">
    <property type="entry name" value="POLYKETIDE SYNTHASE-RELATED"/>
    <property type="match status" value="1"/>
</dbReference>
<dbReference type="GO" id="GO:0006633">
    <property type="term" value="P:fatty acid biosynthetic process"/>
    <property type="evidence" value="ECO:0007669"/>
    <property type="project" value="TreeGrafter"/>
</dbReference>
<dbReference type="EC" id="2.3.1.179" evidence="5"/>
<dbReference type="GO" id="GO:0005829">
    <property type="term" value="C:cytosol"/>
    <property type="evidence" value="ECO:0007669"/>
    <property type="project" value="TreeGrafter"/>
</dbReference>
<dbReference type="InterPro" id="IPR020841">
    <property type="entry name" value="PKS_Beta-ketoAc_synthase_dom"/>
</dbReference>
<dbReference type="PANTHER" id="PTHR11712:SF336">
    <property type="entry name" value="3-OXOACYL-[ACYL-CARRIER-PROTEIN] SYNTHASE, MITOCHONDRIAL"/>
    <property type="match status" value="1"/>
</dbReference>
<dbReference type="Proteomes" id="UP000579153">
    <property type="component" value="Unassembled WGS sequence"/>
</dbReference>
<organism evidence="5 6">
    <name type="scientific">Nonomuraea jabiensis</name>
    <dbReference type="NCBI Taxonomy" id="882448"/>
    <lineage>
        <taxon>Bacteria</taxon>
        <taxon>Bacillati</taxon>
        <taxon>Actinomycetota</taxon>
        <taxon>Actinomycetes</taxon>
        <taxon>Streptosporangiales</taxon>
        <taxon>Streptosporangiaceae</taxon>
        <taxon>Nonomuraea</taxon>
    </lineage>
</organism>
<dbReference type="Gene3D" id="3.40.47.10">
    <property type="match status" value="1"/>
</dbReference>
<comment type="similarity">
    <text evidence="1 3">Belongs to the thiolase-like superfamily. Beta-ketoacyl-ACP synthases family.</text>
</comment>
<dbReference type="InterPro" id="IPR000794">
    <property type="entry name" value="Beta-ketoacyl_synthase"/>
</dbReference>
<dbReference type="GO" id="GO:0004315">
    <property type="term" value="F:3-oxoacyl-[acyl-carrier-protein] synthase activity"/>
    <property type="evidence" value="ECO:0007669"/>
    <property type="project" value="UniProtKB-EC"/>
</dbReference>
<evidence type="ECO:0000313" key="5">
    <source>
        <dbReference type="EMBL" id="MBB5773586.1"/>
    </source>
</evidence>
<dbReference type="SUPFAM" id="SSF53901">
    <property type="entry name" value="Thiolase-like"/>
    <property type="match status" value="2"/>
</dbReference>